<protein>
    <submittedName>
        <fullName evidence="1">Uncharacterized protein</fullName>
    </submittedName>
</protein>
<proteinExistence type="predicted"/>
<dbReference type="Proteomes" id="UP000260991">
    <property type="component" value="Unassembled WGS sequence"/>
</dbReference>
<accession>A0A3E2UAJ7</accession>
<sequence>MVRASHPAGRGPNSSSLFPPLAAVVAVAPSTNAPNSPIIKSSQRKAVSPCVSYTSPTCIWASGSASSPCWTTSDTF</sequence>
<evidence type="ECO:0000313" key="1">
    <source>
        <dbReference type="EMBL" id="RGB93239.1"/>
    </source>
</evidence>
<gene>
    <name evidence="1" type="ORF">DWZ46_02530</name>
</gene>
<dbReference type="AlphaFoldDB" id="A0A3E2UAJ7"/>
<reference evidence="1 2" key="1">
    <citation type="submission" date="2018-08" db="EMBL/GenBank/DDBJ databases">
        <title>A genome reference for cultivated species of the human gut microbiota.</title>
        <authorList>
            <person name="Zou Y."/>
            <person name="Xue W."/>
            <person name="Luo G."/>
        </authorList>
    </citation>
    <scope>NUCLEOTIDE SEQUENCE [LARGE SCALE GENOMIC DNA]</scope>
    <source>
        <strain evidence="1 2">AF32-8AC</strain>
    </source>
</reference>
<dbReference type="EMBL" id="QVER01000002">
    <property type="protein sequence ID" value="RGB93239.1"/>
    <property type="molecule type" value="Genomic_DNA"/>
</dbReference>
<name>A0A3E2UAJ7_9FIRM</name>
<comment type="caution">
    <text evidence="1">The sequence shown here is derived from an EMBL/GenBank/DDBJ whole genome shotgun (WGS) entry which is preliminary data.</text>
</comment>
<organism evidence="1 2">
    <name type="scientific">Faecalibacterium prausnitzii</name>
    <dbReference type="NCBI Taxonomy" id="853"/>
    <lineage>
        <taxon>Bacteria</taxon>
        <taxon>Bacillati</taxon>
        <taxon>Bacillota</taxon>
        <taxon>Clostridia</taxon>
        <taxon>Eubacteriales</taxon>
        <taxon>Oscillospiraceae</taxon>
        <taxon>Faecalibacterium</taxon>
    </lineage>
</organism>
<evidence type="ECO:0000313" key="2">
    <source>
        <dbReference type="Proteomes" id="UP000260991"/>
    </source>
</evidence>